<evidence type="ECO:0000256" key="2">
    <source>
        <dbReference type="ARBA" id="ARBA00022448"/>
    </source>
</evidence>
<keyword evidence="12" id="KW-1185">Reference proteome</keyword>
<evidence type="ECO:0000256" key="9">
    <source>
        <dbReference type="ARBA" id="ARBA00023136"/>
    </source>
</evidence>
<dbReference type="Pfam" id="PF00005">
    <property type="entry name" value="ABC_tran"/>
    <property type="match status" value="1"/>
</dbReference>
<comment type="subcellular location">
    <subcellularLocation>
        <location evidence="1">Cell membrane</location>
        <topology evidence="1">Peripheral membrane protein</topology>
    </subcellularLocation>
</comment>
<keyword evidence="9" id="KW-0472">Membrane</keyword>
<dbReference type="InterPro" id="IPR050107">
    <property type="entry name" value="ABC_carbohydrate_import_ATPase"/>
</dbReference>
<keyword evidence="8" id="KW-1278">Translocase</keyword>
<dbReference type="CDD" id="cd03216">
    <property type="entry name" value="ABC_Carb_Monos_I"/>
    <property type="match status" value="1"/>
</dbReference>
<dbReference type="EMBL" id="SNAA01000005">
    <property type="protein sequence ID" value="TDL81351.1"/>
    <property type="molecule type" value="Genomic_DNA"/>
</dbReference>
<dbReference type="PANTHER" id="PTHR43790:SF9">
    <property type="entry name" value="GALACTOFURANOSE TRANSPORTER ATP-BINDING PROTEIN YTFR"/>
    <property type="match status" value="1"/>
</dbReference>
<dbReference type="PANTHER" id="PTHR43790">
    <property type="entry name" value="CARBOHYDRATE TRANSPORT ATP-BINDING PROTEIN MG119-RELATED"/>
    <property type="match status" value="1"/>
</dbReference>
<dbReference type="GO" id="GO:0005886">
    <property type="term" value="C:plasma membrane"/>
    <property type="evidence" value="ECO:0007669"/>
    <property type="project" value="UniProtKB-SubCell"/>
</dbReference>
<keyword evidence="3" id="KW-1003">Cell membrane</keyword>
<protein>
    <submittedName>
        <fullName evidence="11">Sugar ABC transporter ATP-binding protein</fullName>
    </submittedName>
</protein>
<dbReference type="InterPro" id="IPR027417">
    <property type="entry name" value="P-loop_NTPase"/>
</dbReference>
<dbReference type="GO" id="GO:0016887">
    <property type="term" value="F:ATP hydrolysis activity"/>
    <property type="evidence" value="ECO:0007669"/>
    <property type="project" value="InterPro"/>
</dbReference>
<reference evidence="11 12" key="1">
    <citation type="submission" date="2019-03" db="EMBL/GenBank/DDBJ databases">
        <title>Primorskyibacter sp. SS33 isolated from sediments.</title>
        <authorList>
            <person name="Xunke S."/>
        </authorList>
    </citation>
    <scope>NUCLEOTIDE SEQUENCE [LARGE SCALE GENOMIC DNA]</scope>
    <source>
        <strain evidence="11 12">SS33</strain>
    </source>
</reference>
<evidence type="ECO:0000256" key="8">
    <source>
        <dbReference type="ARBA" id="ARBA00022967"/>
    </source>
</evidence>
<dbReference type="SUPFAM" id="SSF52540">
    <property type="entry name" value="P-loop containing nucleoside triphosphate hydrolases"/>
    <property type="match status" value="1"/>
</dbReference>
<dbReference type="Proteomes" id="UP000295701">
    <property type="component" value="Unassembled WGS sequence"/>
</dbReference>
<dbReference type="FunFam" id="3.40.50.300:FF:000127">
    <property type="entry name" value="Ribose import ATP-binding protein RbsA"/>
    <property type="match status" value="1"/>
</dbReference>
<feature type="domain" description="ABC transporter" evidence="10">
    <location>
        <begin position="10"/>
        <end position="247"/>
    </location>
</feature>
<dbReference type="OrthoDB" id="9805029at2"/>
<dbReference type="GO" id="GO:0005524">
    <property type="term" value="F:ATP binding"/>
    <property type="evidence" value="ECO:0007669"/>
    <property type="project" value="UniProtKB-KW"/>
</dbReference>
<evidence type="ECO:0000313" key="11">
    <source>
        <dbReference type="EMBL" id="TDL81351.1"/>
    </source>
</evidence>
<accession>A0A4R6ABL3</accession>
<comment type="caution">
    <text evidence="11">The sequence shown here is derived from an EMBL/GenBank/DDBJ whole genome shotgun (WGS) entry which is preliminary data.</text>
</comment>
<keyword evidence="5" id="KW-0677">Repeat</keyword>
<evidence type="ECO:0000313" key="12">
    <source>
        <dbReference type="Proteomes" id="UP000295701"/>
    </source>
</evidence>
<evidence type="ECO:0000256" key="1">
    <source>
        <dbReference type="ARBA" id="ARBA00004202"/>
    </source>
</evidence>
<evidence type="ECO:0000256" key="5">
    <source>
        <dbReference type="ARBA" id="ARBA00022737"/>
    </source>
</evidence>
<proteinExistence type="predicted"/>
<keyword evidence="6" id="KW-0547">Nucleotide-binding</keyword>
<dbReference type="InterPro" id="IPR003439">
    <property type="entry name" value="ABC_transporter-like_ATP-bd"/>
</dbReference>
<evidence type="ECO:0000256" key="6">
    <source>
        <dbReference type="ARBA" id="ARBA00022741"/>
    </source>
</evidence>
<evidence type="ECO:0000256" key="7">
    <source>
        <dbReference type="ARBA" id="ARBA00022840"/>
    </source>
</evidence>
<dbReference type="PROSITE" id="PS50893">
    <property type="entry name" value="ABC_TRANSPORTER_2"/>
    <property type="match status" value="1"/>
</dbReference>
<keyword evidence="2" id="KW-0813">Transport</keyword>
<dbReference type="SMART" id="SM00382">
    <property type="entry name" value="AAA"/>
    <property type="match status" value="1"/>
</dbReference>
<keyword evidence="4" id="KW-0762">Sugar transport</keyword>
<evidence type="ECO:0000256" key="3">
    <source>
        <dbReference type="ARBA" id="ARBA00022475"/>
    </source>
</evidence>
<name>A0A4R6ABL3_9RHOB</name>
<dbReference type="InterPro" id="IPR003593">
    <property type="entry name" value="AAA+_ATPase"/>
</dbReference>
<evidence type="ECO:0000259" key="10">
    <source>
        <dbReference type="PROSITE" id="PS50893"/>
    </source>
</evidence>
<organism evidence="11 12">
    <name type="scientific">Palleronia sediminis</name>
    <dbReference type="NCBI Taxonomy" id="2547833"/>
    <lineage>
        <taxon>Bacteria</taxon>
        <taxon>Pseudomonadati</taxon>
        <taxon>Pseudomonadota</taxon>
        <taxon>Alphaproteobacteria</taxon>
        <taxon>Rhodobacterales</taxon>
        <taxon>Roseobacteraceae</taxon>
        <taxon>Palleronia</taxon>
    </lineage>
</organism>
<dbReference type="Gene3D" id="3.40.50.300">
    <property type="entry name" value="P-loop containing nucleotide triphosphate hydrolases"/>
    <property type="match status" value="1"/>
</dbReference>
<dbReference type="RefSeq" id="WP_133396294.1">
    <property type="nucleotide sequence ID" value="NZ_SNAA01000005.1"/>
</dbReference>
<dbReference type="AlphaFoldDB" id="A0A4R6ABL3"/>
<evidence type="ECO:0000256" key="4">
    <source>
        <dbReference type="ARBA" id="ARBA00022597"/>
    </source>
</evidence>
<gene>
    <name evidence="11" type="ORF">E2L08_06700</name>
</gene>
<keyword evidence="7 11" id="KW-0067">ATP-binding</keyword>
<sequence length="254" mass="27468">MVDRSGTPLVEMRDISISFGGIKAVDHVSVDLFPGEVVGLLGHNGAGKSTLIKCLSGAYRQDSGEIFVNGKKADIQTPRDARTYNIETIYQTLALADNLDAASNLFLGRELTTALGFVDDAAMEAETRRIFKRLNPNFRKFAAPVSSLSGGQRQSVAIARAVYFEAKILVMDEPTAALGPQETQMVAELIQELKKQGLGIFLIDHDVHQVKRLCDRAAVMKNGELVGVVEVDKVSTDDLLGMIIAGKTPEHLAA</sequence>